<feature type="compositionally biased region" description="Polar residues" evidence="2">
    <location>
        <begin position="256"/>
        <end position="269"/>
    </location>
</feature>
<feature type="region of interest" description="Disordered" evidence="2">
    <location>
        <begin position="1"/>
        <end position="35"/>
    </location>
</feature>
<feature type="compositionally biased region" description="Polar residues" evidence="2">
    <location>
        <begin position="162"/>
        <end position="177"/>
    </location>
</feature>
<keyword evidence="4" id="KW-1185">Reference proteome</keyword>
<gene>
    <name evidence="3" type="ORF">HaLaN_03735</name>
</gene>
<reference evidence="3 4" key="1">
    <citation type="submission" date="2020-02" db="EMBL/GenBank/DDBJ databases">
        <title>Draft genome sequence of Haematococcus lacustris strain NIES-144.</title>
        <authorList>
            <person name="Morimoto D."/>
            <person name="Nakagawa S."/>
            <person name="Yoshida T."/>
            <person name="Sawayama S."/>
        </authorList>
    </citation>
    <scope>NUCLEOTIDE SEQUENCE [LARGE SCALE GENOMIC DNA]</scope>
    <source>
        <strain evidence="3 4">NIES-144</strain>
    </source>
</reference>
<feature type="compositionally biased region" description="Low complexity" evidence="2">
    <location>
        <begin position="238"/>
        <end position="255"/>
    </location>
</feature>
<organism evidence="3 4">
    <name type="scientific">Haematococcus lacustris</name>
    <name type="common">Green alga</name>
    <name type="synonym">Haematococcus pluvialis</name>
    <dbReference type="NCBI Taxonomy" id="44745"/>
    <lineage>
        <taxon>Eukaryota</taxon>
        <taxon>Viridiplantae</taxon>
        <taxon>Chlorophyta</taxon>
        <taxon>core chlorophytes</taxon>
        <taxon>Chlorophyceae</taxon>
        <taxon>CS clade</taxon>
        <taxon>Chlamydomonadales</taxon>
        <taxon>Haematococcaceae</taxon>
        <taxon>Haematococcus</taxon>
    </lineage>
</organism>
<feature type="compositionally biased region" description="Gly residues" evidence="2">
    <location>
        <begin position="349"/>
        <end position="358"/>
    </location>
</feature>
<evidence type="ECO:0000313" key="4">
    <source>
        <dbReference type="Proteomes" id="UP000485058"/>
    </source>
</evidence>
<comment type="caution">
    <text evidence="3">The sequence shown here is derived from an EMBL/GenBank/DDBJ whole genome shotgun (WGS) entry which is preliminary data.</text>
</comment>
<dbReference type="AlphaFoldDB" id="A0A699Z067"/>
<feature type="region of interest" description="Disordered" evidence="2">
    <location>
        <begin position="238"/>
        <end position="269"/>
    </location>
</feature>
<feature type="region of interest" description="Disordered" evidence="2">
    <location>
        <begin position="121"/>
        <end position="199"/>
    </location>
</feature>
<feature type="coiled-coil region" evidence="1">
    <location>
        <begin position="492"/>
        <end position="519"/>
    </location>
</feature>
<sequence length="542" mass="58082">MRCSNDNQRVHATLDSHVGMPGKGRLQQQLSKPPMSLPHDDAYDQWAQWQHSAPVVRGTGAYHDSCGDSYDDDLEYSNLDQSAVDMDVLQFLNQRQSSTVHANVPCAAKQLEVPACKRKVRQQRSAGENKPASVAARLDKGSSASKQSRRGGLEGSKDQERSILSATPASQMTSSSRAPHRKYAGSEAGSVNQATPLAQRPARAKALGLAPSRLKVAPLVAPPTAARVKHLRLKPHATTATSAGPGSTSTATHAANSQGGTSTTDTSLPSFGLALSSGLAMRFHPNAPNPWQRPAIPSPQRWCDPTLPHQPPGPGTAPHGQQPALAAQPMHEPHAVKQQPHAGEQQQGGSQGQGGGAQLSGREGQLVQAVLQLEHLLHESREAEAAARARLRTMVSGVKTRGSLARELLSARKAASNGEADRALLQRRVEALQAFLSKEKSAREEAERRLAASEQRGTALSLEVEAGRQQLVQLQQFMDTAGLHQEQFIHAANKAAARMQRLSSRLARARTALAACQAELSCCQTQRNLSEQQPKTNCARIS</sequence>
<feature type="compositionally biased region" description="Basic and acidic residues" evidence="2">
    <location>
        <begin position="151"/>
        <end position="161"/>
    </location>
</feature>
<accession>A0A699Z067</accession>
<evidence type="ECO:0000256" key="1">
    <source>
        <dbReference type="SAM" id="Coils"/>
    </source>
</evidence>
<feature type="region of interest" description="Disordered" evidence="2">
    <location>
        <begin position="285"/>
        <end position="361"/>
    </location>
</feature>
<evidence type="ECO:0000256" key="2">
    <source>
        <dbReference type="SAM" id="MobiDB-lite"/>
    </source>
</evidence>
<feature type="coiled-coil region" evidence="1">
    <location>
        <begin position="429"/>
        <end position="463"/>
    </location>
</feature>
<name>A0A699Z067_HAELA</name>
<dbReference type="Proteomes" id="UP000485058">
    <property type="component" value="Unassembled WGS sequence"/>
</dbReference>
<protein>
    <submittedName>
        <fullName evidence="3">Uncharacterized protein</fullName>
    </submittedName>
</protein>
<evidence type="ECO:0000313" key="3">
    <source>
        <dbReference type="EMBL" id="GFH08722.1"/>
    </source>
</evidence>
<dbReference type="EMBL" id="BLLF01000180">
    <property type="protein sequence ID" value="GFH08722.1"/>
    <property type="molecule type" value="Genomic_DNA"/>
</dbReference>
<proteinExistence type="predicted"/>
<keyword evidence="1" id="KW-0175">Coiled coil</keyword>